<sequence>MKPNQRRYFIALIPPDPLQSETQRIKESFYQVYASKGALRSPAHITLHMPFLWRDDKEERLFNLLVHATKETEFTLTLNGFGCFPPRSIFINAEKSQELIDFQKRLTNYTKRAMNLFNSTHNKGFHPHMTVAFRDLKKDKFAAAWEEFQSKNFRAEFLVNSFWLLKHDGKVWVPYREFQFEV</sequence>
<dbReference type="RefSeq" id="WP_069834261.1">
    <property type="nucleotide sequence ID" value="NZ_MDGQ01000003.1"/>
</dbReference>
<keyword evidence="2" id="KW-1185">Reference proteome</keyword>
<name>A0A1E5T6E3_9BACT</name>
<gene>
    <name evidence="1" type="ORF">BFP71_04645</name>
</gene>
<evidence type="ECO:0008006" key="3">
    <source>
        <dbReference type="Google" id="ProtNLM"/>
    </source>
</evidence>
<evidence type="ECO:0000313" key="2">
    <source>
        <dbReference type="Proteomes" id="UP000095552"/>
    </source>
</evidence>
<comment type="caution">
    <text evidence="1">The sequence shown here is derived from an EMBL/GenBank/DDBJ whole genome shotgun (WGS) entry which is preliminary data.</text>
</comment>
<dbReference type="PANTHER" id="PTHR40037">
    <property type="entry name" value="PHOSPHOESTERASE YJCG-RELATED"/>
    <property type="match status" value="1"/>
</dbReference>
<dbReference type="OrthoDB" id="1951600at2"/>
<dbReference type="Pfam" id="PF13563">
    <property type="entry name" value="2_5_RNA_ligase2"/>
    <property type="match status" value="1"/>
</dbReference>
<proteinExistence type="predicted"/>
<dbReference type="Gene3D" id="3.90.1140.10">
    <property type="entry name" value="Cyclic phosphodiesterase"/>
    <property type="match status" value="1"/>
</dbReference>
<dbReference type="InterPro" id="IPR050580">
    <property type="entry name" value="2H_phosphoesterase_YjcG-like"/>
</dbReference>
<protein>
    <recommendedName>
        <fullName evidence="3">2'-5' RNA ligase</fullName>
    </recommendedName>
</protein>
<dbReference type="SUPFAM" id="SSF55144">
    <property type="entry name" value="LigT-like"/>
    <property type="match status" value="1"/>
</dbReference>
<dbReference type="AlphaFoldDB" id="A0A1E5T6E3"/>
<dbReference type="PANTHER" id="PTHR40037:SF1">
    <property type="entry name" value="PHOSPHOESTERASE SAOUHSC_00951-RELATED"/>
    <property type="match status" value="1"/>
</dbReference>
<dbReference type="InterPro" id="IPR009097">
    <property type="entry name" value="Cyclic_Pdiesterase"/>
</dbReference>
<accession>A0A1E5T6E3</accession>
<reference evidence="1 2" key="1">
    <citation type="submission" date="2016-08" db="EMBL/GenBank/DDBJ databases">
        <title>Draft genome of Fabibacter sp. strain SK-8.</title>
        <authorList>
            <person name="Wong S.-K."/>
            <person name="Hamasaki K."/>
            <person name="Yoshizawa S."/>
        </authorList>
    </citation>
    <scope>NUCLEOTIDE SEQUENCE [LARGE SCALE GENOMIC DNA]</scope>
    <source>
        <strain evidence="1 2">SK-8</strain>
    </source>
</reference>
<evidence type="ECO:0000313" key="1">
    <source>
        <dbReference type="EMBL" id="OEK06949.1"/>
    </source>
</evidence>
<dbReference type="EMBL" id="MDGQ01000003">
    <property type="protein sequence ID" value="OEK06949.1"/>
    <property type="molecule type" value="Genomic_DNA"/>
</dbReference>
<dbReference type="Proteomes" id="UP000095552">
    <property type="component" value="Unassembled WGS sequence"/>
</dbReference>
<dbReference type="STRING" id="1563681.BFP71_04645"/>
<organism evidence="1 2">
    <name type="scientific">Roseivirga misakiensis</name>
    <dbReference type="NCBI Taxonomy" id="1563681"/>
    <lineage>
        <taxon>Bacteria</taxon>
        <taxon>Pseudomonadati</taxon>
        <taxon>Bacteroidota</taxon>
        <taxon>Cytophagia</taxon>
        <taxon>Cytophagales</taxon>
        <taxon>Roseivirgaceae</taxon>
        <taxon>Roseivirga</taxon>
    </lineage>
</organism>